<dbReference type="RefSeq" id="WP_093067757.1">
    <property type="nucleotide sequence ID" value="NZ_FNQP01000009.1"/>
</dbReference>
<dbReference type="Pfam" id="PF01934">
    <property type="entry name" value="HepT-like"/>
    <property type="match status" value="1"/>
</dbReference>
<dbReference type="PANTHER" id="PTHR34139:SF1">
    <property type="entry name" value="RNASE MJ1380-RELATED"/>
    <property type="match status" value="1"/>
</dbReference>
<reference evidence="6 7" key="1">
    <citation type="submission" date="2016-10" db="EMBL/GenBank/DDBJ databases">
        <authorList>
            <person name="de Groot N.N."/>
        </authorList>
    </citation>
    <scope>NUCLEOTIDE SEQUENCE [LARGE SCALE GENOMIC DNA]</scope>
    <source>
        <strain evidence="6 7">DSM 21228</strain>
    </source>
</reference>
<dbReference type="PANTHER" id="PTHR34139">
    <property type="entry name" value="UPF0331 PROTEIN MJ0127"/>
    <property type="match status" value="1"/>
</dbReference>
<keyword evidence="7" id="KW-1185">Reference proteome</keyword>
<proteinExistence type="predicted"/>
<dbReference type="EMBL" id="FNQP01000009">
    <property type="protein sequence ID" value="SEA54771.1"/>
    <property type="molecule type" value="Genomic_DNA"/>
</dbReference>
<dbReference type="GO" id="GO:0016787">
    <property type="term" value="F:hydrolase activity"/>
    <property type="evidence" value="ECO:0007669"/>
    <property type="project" value="UniProtKB-KW"/>
</dbReference>
<name>A0A1H4C2Y6_9GAMM</name>
<keyword evidence="1" id="KW-0597">Phosphoprotein</keyword>
<evidence type="ECO:0000256" key="4">
    <source>
        <dbReference type="ARBA" id="ARBA00022741"/>
    </source>
</evidence>
<keyword evidence="5" id="KW-0378">Hydrolase</keyword>
<accession>A0A1H4C2Y6</accession>
<protein>
    <submittedName>
        <fullName evidence="6">Uncharacterized conserved protein, contains HEPN domain</fullName>
    </submittedName>
</protein>
<dbReference type="AlphaFoldDB" id="A0A1H4C2Y6"/>
<dbReference type="GO" id="GO:0000166">
    <property type="term" value="F:nucleotide binding"/>
    <property type="evidence" value="ECO:0007669"/>
    <property type="project" value="UniProtKB-KW"/>
</dbReference>
<dbReference type="GO" id="GO:0004540">
    <property type="term" value="F:RNA nuclease activity"/>
    <property type="evidence" value="ECO:0007669"/>
    <property type="project" value="InterPro"/>
</dbReference>
<dbReference type="InterPro" id="IPR051813">
    <property type="entry name" value="HepT_RNase_toxin"/>
</dbReference>
<dbReference type="GO" id="GO:0110001">
    <property type="term" value="C:toxin-antitoxin complex"/>
    <property type="evidence" value="ECO:0007669"/>
    <property type="project" value="InterPro"/>
</dbReference>
<evidence type="ECO:0000313" key="7">
    <source>
        <dbReference type="Proteomes" id="UP000199397"/>
    </source>
</evidence>
<evidence type="ECO:0000256" key="3">
    <source>
        <dbReference type="ARBA" id="ARBA00022722"/>
    </source>
</evidence>
<dbReference type="InterPro" id="IPR008201">
    <property type="entry name" value="HepT-like"/>
</dbReference>
<dbReference type="STRING" id="525918.SAMN05660964_01843"/>
<evidence type="ECO:0000256" key="2">
    <source>
        <dbReference type="ARBA" id="ARBA00022649"/>
    </source>
</evidence>
<sequence length="111" mass="13306">MSREWRFYLNDMIEFAELVLEYTDGYSQAEFEQDRRTYDATLRNMELIGEAATHIPDEIREQMSNIPWRQLIATRNRIIHAYIGLDNDILWSIIETNIPPLLQDLKAFRDR</sequence>
<dbReference type="Proteomes" id="UP000199397">
    <property type="component" value="Unassembled WGS sequence"/>
</dbReference>
<evidence type="ECO:0000313" key="6">
    <source>
        <dbReference type="EMBL" id="SEA54771.1"/>
    </source>
</evidence>
<evidence type="ECO:0000256" key="5">
    <source>
        <dbReference type="ARBA" id="ARBA00022801"/>
    </source>
</evidence>
<evidence type="ECO:0000256" key="1">
    <source>
        <dbReference type="ARBA" id="ARBA00022553"/>
    </source>
</evidence>
<keyword evidence="3" id="KW-0540">Nuclease</keyword>
<dbReference type="OrthoDB" id="4829434at2"/>
<organism evidence="6 7">
    <name type="scientific">Thiothrix caldifontis</name>
    <dbReference type="NCBI Taxonomy" id="525918"/>
    <lineage>
        <taxon>Bacteria</taxon>
        <taxon>Pseudomonadati</taxon>
        <taxon>Pseudomonadota</taxon>
        <taxon>Gammaproteobacteria</taxon>
        <taxon>Thiotrichales</taxon>
        <taxon>Thiotrichaceae</taxon>
        <taxon>Thiothrix</taxon>
    </lineage>
</organism>
<gene>
    <name evidence="6" type="ORF">SAMN05660964_01843</name>
</gene>
<keyword evidence="2" id="KW-1277">Toxin-antitoxin system</keyword>
<keyword evidence="4" id="KW-0547">Nucleotide-binding</keyword>